<protein>
    <submittedName>
        <fullName evidence="2">7797_t:CDS:1</fullName>
    </submittedName>
</protein>
<comment type="caution">
    <text evidence="2">The sequence shown here is derived from an EMBL/GenBank/DDBJ whole genome shotgun (WGS) entry which is preliminary data.</text>
</comment>
<reference evidence="2" key="1">
    <citation type="submission" date="2021-06" db="EMBL/GenBank/DDBJ databases">
        <authorList>
            <person name="Kallberg Y."/>
            <person name="Tangrot J."/>
            <person name="Rosling A."/>
        </authorList>
    </citation>
    <scope>NUCLEOTIDE SEQUENCE</scope>
    <source>
        <strain evidence="2">BR232B</strain>
    </source>
</reference>
<dbReference type="OrthoDB" id="2445433at2759"/>
<proteinExistence type="predicted"/>
<keyword evidence="3" id="KW-1185">Reference proteome</keyword>
<accession>A0A9N9E311</accession>
<evidence type="ECO:0000313" key="3">
    <source>
        <dbReference type="Proteomes" id="UP000789739"/>
    </source>
</evidence>
<dbReference type="EMBL" id="CAJVPI010003653">
    <property type="protein sequence ID" value="CAG8660722.1"/>
    <property type="molecule type" value="Genomic_DNA"/>
</dbReference>
<feature type="region of interest" description="Disordered" evidence="1">
    <location>
        <begin position="69"/>
        <end position="90"/>
    </location>
</feature>
<evidence type="ECO:0000256" key="1">
    <source>
        <dbReference type="SAM" id="MobiDB-lite"/>
    </source>
</evidence>
<sequence>MAKQIKPAPSSPNLASAYDLIIADLFNKLAKIKEGTIKLGTLGTLHKKRRIMKSALNGRTYAYYQHRNNQPENQNNQQSANSNLQNQPNQQSSGLMQLVGAVLPALLEHFTGQKMTQNSNSPETQLMLSQILMLQQQIITNQQDLNQ</sequence>
<dbReference type="Proteomes" id="UP000789739">
    <property type="component" value="Unassembled WGS sequence"/>
</dbReference>
<organism evidence="2 3">
    <name type="scientific">Paraglomus brasilianum</name>
    <dbReference type="NCBI Taxonomy" id="144538"/>
    <lineage>
        <taxon>Eukaryota</taxon>
        <taxon>Fungi</taxon>
        <taxon>Fungi incertae sedis</taxon>
        <taxon>Mucoromycota</taxon>
        <taxon>Glomeromycotina</taxon>
        <taxon>Glomeromycetes</taxon>
        <taxon>Paraglomerales</taxon>
        <taxon>Paraglomeraceae</taxon>
        <taxon>Paraglomus</taxon>
    </lineage>
</organism>
<dbReference type="AlphaFoldDB" id="A0A9N9E311"/>
<gene>
    <name evidence="2" type="ORF">PBRASI_LOCUS10768</name>
</gene>
<name>A0A9N9E311_9GLOM</name>
<feature type="non-terminal residue" evidence="2">
    <location>
        <position position="147"/>
    </location>
</feature>
<evidence type="ECO:0000313" key="2">
    <source>
        <dbReference type="EMBL" id="CAG8660722.1"/>
    </source>
</evidence>